<gene>
    <name evidence="2" type="ORF">STRTUCAR8_09187</name>
</gene>
<dbReference type="Gene3D" id="3.40.50.1820">
    <property type="entry name" value="alpha/beta hydrolase"/>
    <property type="match status" value="1"/>
</dbReference>
<organism evidence="2 3">
    <name type="scientific">Streptomyces turgidiscabies (strain Car8)</name>
    <dbReference type="NCBI Taxonomy" id="698760"/>
    <lineage>
        <taxon>Bacteria</taxon>
        <taxon>Bacillati</taxon>
        <taxon>Actinomycetota</taxon>
        <taxon>Actinomycetes</taxon>
        <taxon>Kitasatosporales</taxon>
        <taxon>Streptomycetaceae</taxon>
        <taxon>Streptomyces</taxon>
    </lineage>
</organism>
<dbReference type="PATRIC" id="fig|698760.3.peg.6523"/>
<dbReference type="PANTHER" id="PTHR48098">
    <property type="entry name" value="ENTEROCHELIN ESTERASE-RELATED"/>
    <property type="match status" value="1"/>
</dbReference>
<dbReference type="STRING" id="85558.T45_05545"/>
<dbReference type="RefSeq" id="WP_006380387.1">
    <property type="nucleotide sequence ID" value="NZ_AEJB01000441.1"/>
</dbReference>
<dbReference type="Pfam" id="PF00756">
    <property type="entry name" value="Esterase"/>
    <property type="match status" value="1"/>
</dbReference>
<name>L7F0Z8_STRT8</name>
<comment type="caution">
    <text evidence="2">The sequence shown here is derived from an EMBL/GenBank/DDBJ whole genome shotgun (WGS) entry which is preliminary data.</text>
</comment>
<dbReference type="PANTHER" id="PTHR48098:SF1">
    <property type="entry name" value="DIACYLGLYCEROL ACYLTRANSFERASE_MYCOLYLTRANSFERASE AG85A"/>
    <property type="match status" value="1"/>
</dbReference>
<keyword evidence="1" id="KW-0732">Signal</keyword>
<keyword evidence="3" id="KW-1185">Reference proteome</keyword>
<feature type="chain" id="PRO_5003973098" description="Esterase" evidence="1">
    <location>
        <begin position="40"/>
        <end position="365"/>
    </location>
</feature>
<dbReference type="SUPFAM" id="SSF53474">
    <property type="entry name" value="alpha/beta-Hydrolases"/>
    <property type="match status" value="1"/>
</dbReference>
<dbReference type="EMBL" id="AEJB01000441">
    <property type="protein sequence ID" value="ELP64626.1"/>
    <property type="molecule type" value="Genomic_DNA"/>
</dbReference>
<reference evidence="2 3" key="1">
    <citation type="journal article" date="2011" name="Plasmid">
        <title>Streptomyces turgidiscabies Car8 contains a modular pathogenicity island that shares virulence genes with other actinobacterial plant pathogens.</title>
        <authorList>
            <person name="Huguet-Tapia J.C."/>
            <person name="Badger J.H."/>
            <person name="Loria R."/>
            <person name="Pettis G.S."/>
        </authorList>
    </citation>
    <scope>NUCLEOTIDE SEQUENCE [LARGE SCALE GENOMIC DNA]</scope>
    <source>
        <strain evidence="2 3">Car8</strain>
    </source>
</reference>
<dbReference type="GO" id="GO:0016747">
    <property type="term" value="F:acyltransferase activity, transferring groups other than amino-acyl groups"/>
    <property type="evidence" value="ECO:0007669"/>
    <property type="project" value="TreeGrafter"/>
</dbReference>
<accession>L7F0Z8</accession>
<sequence length="365" mass="39263">MAEEAHVSRTRPAARRVLLMFVSALVLFVGVAAPSPASAADGPFCVPRTTQPGVGLTLVSVERIDARTQMYAFRSKAVGDAMPDGLVRVRVILPADYDRSPGRRYPVMLHLHGTNNSPSTWPAGEVEQVLGDNDVIFVEPDGGPAGFYADWYGTPVTGGDLFNGPVPFPPPAWETFHIRELLPWLDKTFRTTGRRAITGSSMGGFGAMAYPARNPGVFVAAGSFSGAVDLDALYPISPVLISLAWDPCIFGDRTLQADNWNAHNPVDLAAELRGVSLFVACGNGLPGRYDDAVSAVAGAPMEILVHQMAENFVAALARAEVPVTTWFYGNGTHPGGTTATRFYDYDDLRRFLPQAMSALNRKQPV</sequence>
<dbReference type="GeneID" id="97398755"/>
<evidence type="ECO:0008006" key="4">
    <source>
        <dbReference type="Google" id="ProtNLM"/>
    </source>
</evidence>
<dbReference type="InterPro" id="IPR050583">
    <property type="entry name" value="Mycobacterial_A85_antigen"/>
</dbReference>
<dbReference type="AlphaFoldDB" id="L7F0Z8"/>
<dbReference type="InterPro" id="IPR029058">
    <property type="entry name" value="AB_hydrolase_fold"/>
</dbReference>
<protein>
    <recommendedName>
        <fullName evidence="4">Esterase</fullName>
    </recommendedName>
</protein>
<evidence type="ECO:0000313" key="3">
    <source>
        <dbReference type="Proteomes" id="UP000010931"/>
    </source>
</evidence>
<dbReference type="Proteomes" id="UP000010931">
    <property type="component" value="Unassembled WGS sequence"/>
</dbReference>
<evidence type="ECO:0000313" key="2">
    <source>
        <dbReference type="EMBL" id="ELP64626.1"/>
    </source>
</evidence>
<proteinExistence type="predicted"/>
<evidence type="ECO:0000256" key="1">
    <source>
        <dbReference type="SAM" id="SignalP"/>
    </source>
</evidence>
<dbReference type="InterPro" id="IPR000801">
    <property type="entry name" value="Esterase-like"/>
</dbReference>
<feature type="signal peptide" evidence="1">
    <location>
        <begin position="1"/>
        <end position="39"/>
    </location>
</feature>